<comment type="caution">
    <text evidence="2">The sequence shown here is derived from an EMBL/GenBank/DDBJ whole genome shotgun (WGS) entry which is preliminary data.</text>
</comment>
<evidence type="ECO:0000259" key="1">
    <source>
        <dbReference type="Pfam" id="PF22481"/>
    </source>
</evidence>
<dbReference type="Proteomes" id="UP001424741">
    <property type="component" value="Unassembled WGS sequence"/>
</dbReference>
<dbReference type="RefSeq" id="WP_346187986.1">
    <property type="nucleotide sequence ID" value="NZ_BAABRL010000003.1"/>
</dbReference>
<name>A0ABP9UXF9_9BACT</name>
<proteinExistence type="predicted"/>
<dbReference type="InterPro" id="IPR016059">
    <property type="entry name" value="DNA_ligase_ATP-dep_CS"/>
</dbReference>
<evidence type="ECO:0000313" key="2">
    <source>
        <dbReference type="EMBL" id="GAA5495146.1"/>
    </source>
</evidence>
<sequence length="252" mass="28591">MKFLREEKYDGERIYSIPEIATFGRRKCELTQRSNDLLIKGMADPNNHRQRENEPTSPLMTFMMEEMPDRFPDTESIYKALAEDVKYVKMPSSGELENEIKKHHKDLSLITVFDESCEEWGEAQEQQLNQIVEDWPAISAALRSEVFGYYKKHYTDFFEHEHGHAPESGRILMPEPTEETIIDELFTIGTINIEKGSDCIGLSGGCTWESEHGFGALIEGTQVIAVGSADISFGIPSENVAYAKGESLENQN</sequence>
<feature type="domain" description="DUF6985" evidence="1">
    <location>
        <begin position="92"/>
        <end position="232"/>
    </location>
</feature>
<organism evidence="2 3">
    <name type="scientific">Rubritalea halochordaticola</name>
    <dbReference type="NCBI Taxonomy" id="714537"/>
    <lineage>
        <taxon>Bacteria</taxon>
        <taxon>Pseudomonadati</taxon>
        <taxon>Verrucomicrobiota</taxon>
        <taxon>Verrucomicrobiia</taxon>
        <taxon>Verrucomicrobiales</taxon>
        <taxon>Rubritaleaceae</taxon>
        <taxon>Rubritalea</taxon>
    </lineage>
</organism>
<reference evidence="2 3" key="1">
    <citation type="submission" date="2024-02" db="EMBL/GenBank/DDBJ databases">
        <title>Rubritalea halochordaticola NBRC 107102.</title>
        <authorList>
            <person name="Ichikawa N."/>
            <person name="Katano-Makiyama Y."/>
            <person name="Hidaka K."/>
        </authorList>
    </citation>
    <scope>NUCLEOTIDE SEQUENCE [LARGE SCALE GENOMIC DNA]</scope>
    <source>
        <strain evidence="2 3">NBRC 107102</strain>
    </source>
</reference>
<protein>
    <recommendedName>
        <fullName evidence="1">DUF6985 domain-containing protein</fullName>
    </recommendedName>
</protein>
<keyword evidence="3" id="KW-1185">Reference proteome</keyword>
<gene>
    <name evidence="2" type="ORF">Rhal01_01318</name>
</gene>
<accession>A0ABP9UXF9</accession>
<dbReference type="EMBL" id="BAABRL010000003">
    <property type="protein sequence ID" value="GAA5495146.1"/>
    <property type="molecule type" value="Genomic_DNA"/>
</dbReference>
<dbReference type="PROSITE" id="PS00697">
    <property type="entry name" value="DNA_LIGASE_A1"/>
    <property type="match status" value="1"/>
</dbReference>
<evidence type="ECO:0000313" key="3">
    <source>
        <dbReference type="Proteomes" id="UP001424741"/>
    </source>
</evidence>
<dbReference type="InterPro" id="IPR054254">
    <property type="entry name" value="DUF6985"/>
</dbReference>
<dbReference type="Pfam" id="PF22481">
    <property type="entry name" value="DUF6985"/>
    <property type="match status" value="1"/>
</dbReference>